<evidence type="ECO:0000256" key="1">
    <source>
        <dbReference type="SAM" id="MobiDB-lite"/>
    </source>
</evidence>
<protein>
    <submittedName>
        <fullName evidence="2">Uncharacterized protein</fullName>
    </submittedName>
</protein>
<accession>A0AAV6KI18</accession>
<sequence>MVELLERSTLQFVVWSRSSLQLTWIFPAILQMFQLERRGKSIGFSRAFWLLSFTTWTIEIVLRHRKGNAQKLIKMIATETSTNRKGVNEGKRRRAVPQGQQAPRVGGLATKDEHLNLPIMDAISYYSIILDKGGEKPTSRQFNSMLSNYFFADILNIISTSVVLISEMASQYHVRAKTTIPKL</sequence>
<dbReference type="AlphaFoldDB" id="A0AAV6KI18"/>
<reference evidence="2" key="1">
    <citation type="submission" date="2020-08" db="EMBL/GenBank/DDBJ databases">
        <title>Plant Genome Project.</title>
        <authorList>
            <person name="Zhang R.-G."/>
        </authorList>
    </citation>
    <scope>NUCLEOTIDE SEQUENCE</scope>
    <source>
        <strain evidence="2">WSP0</strain>
        <tissue evidence="2">Leaf</tissue>
    </source>
</reference>
<name>A0AAV6KI18_9ERIC</name>
<feature type="region of interest" description="Disordered" evidence="1">
    <location>
        <begin position="83"/>
        <end position="104"/>
    </location>
</feature>
<dbReference type="EMBL" id="JACTNZ010000004">
    <property type="protein sequence ID" value="KAG5552150.1"/>
    <property type="molecule type" value="Genomic_DNA"/>
</dbReference>
<evidence type="ECO:0000313" key="2">
    <source>
        <dbReference type="EMBL" id="KAG5552150.1"/>
    </source>
</evidence>
<proteinExistence type="predicted"/>
<keyword evidence="3" id="KW-1185">Reference proteome</keyword>
<organism evidence="2 3">
    <name type="scientific">Rhododendron griersonianum</name>
    <dbReference type="NCBI Taxonomy" id="479676"/>
    <lineage>
        <taxon>Eukaryota</taxon>
        <taxon>Viridiplantae</taxon>
        <taxon>Streptophyta</taxon>
        <taxon>Embryophyta</taxon>
        <taxon>Tracheophyta</taxon>
        <taxon>Spermatophyta</taxon>
        <taxon>Magnoliopsida</taxon>
        <taxon>eudicotyledons</taxon>
        <taxon>Gunneridae</taxon>
        <taxon>Pentapetalae</taxon>
        <taxon>asterids</taxon>
        <taxon>Ericales</taxon>
        <taxon>Ericaceae</taxon>
        <taxon>Ericoideae</taxon>
        <taxon>Rhodoreae</taxon>
        <taxon>Rhododendron</taxon>
    </lineage>
</organism>
<comment type="caution">
    <text evidence="2">The sequence shown here is derived from an EMBL/GenBank/DDBJ whole genome shotgun (WGS) entry which is preliminary data.</text>
</comment>
<dbReference type="Proteomes" id="UP000823749">
    <property type="component" value="Chromosome 4"/>
</dbReference>
<evidence type="ECO:0000313" key="3">
    <source>
        <dbReference type="Proteomes" id="UP000823749"/>
    </source>
</evidence>
<gene>
    <name evidence="2" type="ORF">RHGRI_010302</name>
</gene>